<reference evidence="1 2" key="1">
    <citation type="submission" date="2019-02" db="EMBL/GenBank/DDBJ databases">
        <title>Deep-cultivation of Planctomycetes and their phenomic and genomic characterization uncovers novel biology.</title>
        <authorList>
            <person name="Wiegand S."/>
            <person name="Jogler M."/>
            <person name="Boedeker C."/>
            <person name="Pinto D."/>
            <person name="Vollmers J."/>
            <person name="Rivas-Marin E."/>
            <person name="Kohn T."/>
            <person name="Peeters S.H."/>
            <person name="Heuer A."/>
            <person name="Rast P."/>
            <person name="Oberbeckmann S."/>
            <person name="Bunk B."/>
            <person name="Jeske O."/>
            <person name="Meyerdierks A."/>
            <person name="Storesund J.E."/>
            <person name="Kallscheuer N."/>
            <person name="Luecker S."/>
            <person name="Lage O.M."/>
            <person name="Pohl T."/>
            <person name="Merkel B.J."/>
            <person name="Hornburger P."/>
            <person name="Mueller R.-W."/>
            <person name="Bruemmer F."/>
            <person name="Labrenz M."/>
            <person name="Spormann A.M."/>
            <person name="Op den Camp H."/>
            <person name="Overmann J."/>
            <person name="Amann R."/>
            <person name="Jetten M.S.M."/>
            <person name="Mascher T."/>
            <person name="Medema M.H."/>
            <person name="Devos D.P."/>
            <person name="Kaster A.-K."/>
            <person name="Ovreas L."/>
            <person name="Rohde M."/>
            <person name="Galperin M.Y."/>
            <person name="Jogler C."/>
        </authorList>
    </citation>
    <scope>NUCLEOTIDE SEQUENCE [LARGE SCALE GENOMIC DNA]</scope>
    <source>
        <strain evidence="1 2">HG66A1</strain>
    </source>
</reference>
<dbReference type="Proteomes" id="UP000320421">
    <property type="component" value="Chromosome"/>
</dbReference>
<organism evidence="1 2">
    <name type="scientific">Gimesia chilikensis</name>
    <dbReference type="NCBI Taxonomy" id="2605989"/>
    <lineage>
        <taxon>Bacteria</taxon>
        <taxon>Pseudomonadati</taxon>
        <taxon>Planctomycetota</taxon>
        <taxon>Planctomycetia</taxon>
        <taxon>Planctomycetales</taxon>
        <taxon>Planctomycetaceae</taxon>
        <taxon>Gimesia</taxon>
    </lineage>
</organism>
<evidence type="ECO:0000313" key="2">
    <source>
        <dbReference type="Proteomes" id="UP000320421"/>
    </source>
</evidence>
<name>A0A517PWD9_9PLAN</name>
<dbReference type="EMBL" id="CP036266">
    <property type="protein sequence ID" value="QDT23681.1"/>
    <property type="molecule type" value="Genomic_DNA"/>
</dbReference>
<keyword evidence="2" id="KW-1185">Reference proteome</keyword>
<proteinExistence type="predicted"/>
<sequence>MMNTESRIIPPAMGPPINQVNLMVLLDHQTMCQVPLIPRALQIDEK</sequence>
<dbReference type="AlphaFoldDB" id="A0A517PWD9"/>
<protein>
    <submittedName>
        <fullName evidence="1">Uncharacterized protein</fullName>
    </submittedName>
</protein>
<gene>
    <name evidence="1" type="ORF">HG66A1_55030</name>
</gene>
<evidence type="ECO:0000313" key="1">
    <source>
        <dbReference type="EMBL" id="QDT23681.1"/>
    </source>
</evidence>
<accession>A0A517PWD9</accession>
<dbReference type="RefSeq" id="WP_197996829.1">
    <property type="nucleotide sequence ID" value="NZ_CP036266.1"/>
</dbReference>